<dbReference type="KEGG" id="aol:S58_36210"/>
<feature type="domain" description="DUF3828" evidence="2">
    <location>
        <begin position="36"/>
        <end position="153"/>
    </location>
</feature>
<reference evidence="3 4" key="1">
    <citation type="journal article" date="2013" name="Appl. Environ. Microbiol.">
        <title>Genome analysis suggests that the soil oligotrophic bacterium Agromonas oligotrophica (Bradyrhizobium oligotrophicum) is a nitrogen-fixing symbiont of Aeschynomene indica.</title>
        <authorList>
            <person name="Okubo T."/>
            <person name="Fukushima S."/>
            <person name="Itakura M."/>
            <person name="Oshima K."/>
            <person name="Longtonglang A."/>
            <person name="Teaumroong N."/>
            <person name="Mitsui H."/>
            <person name="Hattori M."/>
            <person name="Hattori R."/>
            <person name="Hattori T."/>
            <person name="Minamisawa K."/>
        </authorList>
    </citation>
    <scope>NUCLEOTIDE SEQUENCE [LARGE SCALE GENOMIC DNA]</scope>
    <source>
        <strain evidence="3 4">S58</strain>
    </source>
</reference>
<dbReference type="HOGENOM" id="CLU_1560011_0_0_5"/>
<feature type="signal peptide" evidence="1">
    <location>
        <begin position="1"/>
        <end position="22"/>
    </location>
</feature>
<accession>M4Z7R4</accession>
<dbReference type="AlphaFoldDB" id="M4Z7R4"/>
<evidence type="ECO:0000313" key="4">
    <source>
        <dbReference type="Proteomes" id="UP000011841"/>
    </source>
</evidence>
<dbReference type="STRING" id="1245469.S58_36210"/>
<sequence length="180" mass="19795">MIDRRLLLLSLAGALAASPLRAQSAASDDPVGIMTAIYTRVAKGKGEDGGNFVIESKTARARYLSKSLAAEWARMDARTPKGEVGAVDFDPITNSQDPDVASFKVTPEKQEADKATLAVAITGHRDERKEQADNVIRYDLVREAGQWKIDDVRGAVDGKPWSIRQMLVEFLKITEKPKRK</sequence>
<keyword evidence="4" id="KW-1185">Reference proteome</keyword>
<dbReference type="GeneID" id="301817450"/>
<proteinExistence type="predicted"/>
<gene>
    <name evidence="3" type="ORF">S58_36210</name>
</gene>
<organism evidence="3 4">
    <name type="scientific">Bradyrhizobium oligotrophicum S58</name>
    <dbReference type="NCBI Taxonomy" id="1245469"/>
    <lineage>
        <taxon>Bacteria</taxon>
        <taxon>Pseudomonadati</taxon>
        <taxon>Pseudomonadota</taxon>
        <taxon>Alphaproteobacteria</taxon>
        <taxon>Hyphomicrobiales</taxon>
        <taxon>Nitrobacteraceae</taxon>
        <taxon>Bradyrhizobium</taxon>
    </lineage>
</organism>
<dbReference type="PATRIC" id="fig|1245469.3.peg.3693"/>
<dbReference type="Pfam" id="PF12883">
    <property type="entry name" value="DUF3828"/>
    <property type="match status" value="1"/>
</dbReference>
<dbReference type="Proteomes" id="UP000011841">
    <property type="component" value="Chromosome"/>
</dbReference>
<keyword evidence="1" id="KW-0732">Signal</keyword>
<dbReference type="OrthoDB" id="7174015at2"/>
<name>M4Z7R4_9BRAD</name>
<evidence type="ECO:0000256" key="1">
    <source>
        <dbReference type="SAM" id="SignalP"/>
    </source>
</evidence>
<evidence type="ECO:0000313" key="3">
    <source>
        <dbReference type="EMBL" id="BAM89614.1"/>
    </source>
</evidence>
<protein>
    <recommendedName>
        <fullName evidence="2">DUF3828 domain-containing protein</fullName>
    </recommendedName>
</protein>
<dbReference type="EMBL" id="AP012603">
    <property type="protein sequence ID" value="BAM89614.1"/>
    <property type="molecule type" value="Genomic_DNA"/>
</dbReference>
<dbReference type="InterPro" id="IPR024289">
    <property type="entry name" value="DUF3828"/>
</dbReference>
<dbReference type="RefSeq" id="WP_015666724.1">
    <property type="nucleotide sequence ID" value="NC_020453.1"/>
</dbReference>
<evidence type="ECO:0000259" key="2">
    <source>
        <dbReference type="Pfam" id="PF12883"/>
    </source>
</evidence>
<feature type="chain" id="PRO_5004061638" description="DUF3828 domain-containing protein" evidence="1">
    <location>
        <begin position="23"/>
        <end position="180"/>
    </location>
</feature>
<dbReference type="Gene3D" id="3.10.450.50">
    <property type="match status" value="1"/>
</dbReference>
<dbReference type="eggNOG" id="ENOG50339YC">
    <property type="taxonomic scope" value="Bacteria"/>
</dbReference>